<feature type="region of interest" description="Disordered" evidence="19">
    <location>
        <begin position="571"/>
        <end position="605"/>
    </location>
</feature>
<dbReference type="PANTHER" id="PTHR48005:SF39">
    <property type="entry name" value="PROTEIN STRUBBELIG-RECEPTOR FAMILY 7"/>
    <property type="match status" value="1"/>
</dbReference>
<dbReference type="SMART" id="SM00220">
    <property type="entry name" value="S_TKc"/>
    <property type="match status" value="1"/>
</dbReference>
<evidence type="ECO:0000313" key="24">
    <source>
        <dbReference type="Proteomes" id="UP000623129"/>
    </source>
</evidence>
<comment type="caution">
    <text evidence="23">The sequence shown here is derived from an EMBL/GenBank/DDBJ whole genome shotgun (WGS) entry which is preliminary data.</text>
</comment>
<dbReference type="GO" id="GO:0005634">
    <property type="term" value="C:nucleus"/>
    <property type="evidence" value="ECO:0007669"/>
    <property type="project" value="UniProtKB-SubCell"/>
</dbReference>
<dbReference type="Pfam" id="PF00069">
    <property type="entry name" value="Pkinase"/>
    <property type="match status" value="1"/>
</dbReference>
<proteinExistence type="predicted"/>
<dbReference type="GO" id="GO:0016020">
    <property type="term" value="C:membrane"/>
    <property type="evidence" value="ECO:0007669"/>
    <property type="project" value="UniProtKB-SubCell"/>
</dbReference>
<feature type="domain" description="Protein kinase" evidence="21">
    <location>
        <begin position="167"/>
        <end position="449"/>
    </location>
</feature>
<dbReference type="GO" id="GO:0005524">
    <property type="term" value="F:ATP binding"/>
    <property type="evidence" value="ECO:0007669"/>
    <property type="project" value="UniProtKB-KW"/>
</dbReference>
<keyword evidence="12 20" id="KW-1133">Transmembrane helix</keyword>
<dbReference type="AlphaFoldDB" id="A0A833UZY7"/>
<evidence type="ECO:0000256" key="11">
    <source>
        <dbReference type="ARBA" id="ARBA00022840"/>
    </source>
</evidence>
<dbReference type="Pfam" id="PF00560">
    <property type="entry name" value="LRR_1"/>
    <property type="match status" value="1"/>
</dbReference>
<keyword evidence="18" id="KW-0539">Nucleus</keyword>
<evidence type="ECO:0000256" key="20">
    <source>
        <dbReference type="SAM" id="Phobius"/>
    </source>
</evidence>
<evidence type="ECO:0000256" key="18">
    <source>
        <dbReference type="PROSITE-ProRule" id="PRU00475"/>
    </source>
</evidence>
<keyword evidence="13 20" id="KW-0472">Membrane</keyword>
<feature type="transmembrane region" description="Helical" evidence="20">
    <location>
        <begin position="109"/>
        <end position="135"/>
    </location>
</feature>
<keyword evidence="15" id="KW-0325">Glycoprotein</keyword>
<evidence type="ECO:0000256" key="7">
    <source>
        <dbReference type="ARBA" id="ARBA00022729"/>
    </source>
</evidence>
<name>A0A833UZY7_9POAL</name>
<keyword evidence="9" id="KW-0547">Nucleotide-binding</keyword>
<evidence type="ECO:0000313" key="23">
    <source>
        <dbReference type="EMBL" id="KAF3321386.1"/>
    </source>
</evidence>
<evidence type="ECO:0000256" key="19">
    <source>
        <dbReference type="SAM" id="MobiDB-lite"/>
    </source>
</evidence>
<dbReference type="Gene3D" id="3.30.200.20">
    <property type="entry name" value="Phosphorylase Kinase, domain 1"/>
    <property type="match status" value="1"/>
</dbReference>
<evidence type="ECO:0000259" key="21">
    <source>
        <dbReference type="PROSITE" id="PS50011"/>
    </source>
</evidence>
<evidence type="ECO:0000256" key="10">
    <source>
        <dbReference type="ARBA" id="ARBA00022777"/>
    </source>
</evidence>
<evidence type="ECO:0000256" key="1">
    <source>
        <dbReference type="ARBA" id="ARBA00004167"/>
    </source>
</evidence>
<dbReference type="EMBL" id="SWLB01000027">
    <property type="protein sequence ID" value="KAF3321386.1"/>
    <property type="molecule type" value="Genomic_DNA"/>
</dbReference>
<dbReference type="GO" id="GO:0004674">
    <property type="term" value="F:protein serine/threonine kinase activity"/>
    <property type="evidence" value="ECO:0007669"/>
    <property type="project" value="UniProtKB-KW"/>
</dbReference>
<dbReference type="Proteomes" id="UP000623129">
    <property type="component" value="Unassembled WGS sequence"/>
</dbReference>
<keyword evidence="7" id="KW-0732">Signal</keyword>
<sequence>MSSQLSSFLSLTQLDMSYNNISGEIPSGLPPNATFINLAANKIVGNIPMSLPSLKNLKYLIEGNKFEPYFLNRSRTVYPPLPSANKNVSHTPKVTYEVLHKHPRKKKNVAVALVAAALSSIFVIFAISLAVYLLIRRARIEEEITTIMSSPSIMSQPIDLSIATNDYSREALIGAGPIGSVFKALFPDGQVLAVKRIEVVQMELLEGEQEFLDLVSTMSDLKHPNICILQGFCLDPGHHALLYDYARNGSLYSALFSKNGDSQKPLSWKLRLRIALGVAHALEYMHEICSPPIAHGNIKARNVLFDEEFVPHVTDFGLTMLSHILPATSVDFKMFEGSKGYTAPEMSIPGSDMIKCDIFSFGVLLLELLTGLKAFDSEIGEEEQYLVQYASPHLHDLESLQKIADPTISDTIPSHSLSGLADVILLCIQPVPEFRLPMSEVADRLVKLVQKICHQHCNRPGPGCHTEPPMVDMDHGPSFWTTNSHFDPSSSPSTARAPAVRLGSHSCKSNLTYEEALVSEHRTYEKVQQFPKELVGPVLHMIQYSTLNLSDLVDKIWIKMQEDTFEGSEMHARKEHSTLSHNMLKDGGNLPKSKRRKNMVENGTLTDEEMVPVKYPSKTCY</sequence>
<comment type="catalytic activity">
    <reaction evidence="16">
        <text>L-threonyl-[protein] + ATP = O-phospho-L-threonyl-[protein] + ADP + H(+)</text>
        <dbReference type="Rhea" id="RHEA:46608"/>
        <dbReference type="Rhea" id="RHEA-COMP:11060"/>
        <dbReference type="Rhea" id="RHEA-COMP:11605"/>
        <dbReference type="ChEBI" id="CHEBI:15378"/>
        <dbReference type="ChEBI" id="CHEBI:30013"/>
        <dbReference type="ChEBI" id="CHEBI:30616"/>
        <dbReference type="ChEBI" id="CHEBI:61977"/>
        <dbReference type="ChEBI" id="CHEBI:456216"/>
        <dbReference type="EC" id="2.7.11.1"/>
    </reaction>
</comment>
<evidence type="ECO:0000256" key="4">
    <source>
        <dbReference type="ARBA" id="ARBA00022614"/>
    </source>
</evidence>
<keyword evidence="10" id="KW-0418">Kinase</keyword>
<dbReference type="InterPro" id="IPR013136">
    <property type="entry name" value="WSTF_Acf1_Cbp146"/>
</dbReference>
<keyword evidence="5" id="KW-0808">Transferase</keyword>
<dbReference type="OrthoDB" id="676979at2759"/>
<keyword evidence="3" id="KW-0723">Serine/threonine-protein kinase</keyword>
<comment type="catalytic activity">
    <reaction evidence="17">
        <text>L-seryl-[protein] + ATP = O-phospho-L-seryl-[protein] + ADP + H(+)</text>
        <dbReference type="Rhea" id="RHEA:17989"/>
        <dbReference type="Rhea" id="RHEA-COMP:9863"/>
        <dbReference type="Rhea" id="RHEA-COMP:11604"/>
        <dbReference type="ChEBI" id="CHEBI:15378"/>
        <dbReference type="ChEBI" id="CHEBI:29999"/>
        <dbReference type="ChEBI" id="CHEBI:30616"/>
        <dbReference type="ChEBI" id="CHEBI:83421"/>
        <dbReference type="ChEBI" id="CHEBI:456216"/>
        <dbReference type="EC" id="2.7.11.1"/>
    </reaction>
</comment>
<evidence type="ECO:0000256" key="17">
    <source>
        <dbReference type="ARBA" id="ARBA00048679"/>
    </source>
</evidence>
<organism evidence="23 24">
    <name type="scientific">Carex littledalei</name>
    <dbReference type="NCBI Taxonomy" id="544730"/>
    <lineage>
        <taxon>Eukaryota</taxon>
        <taxon>Viridiplantae</taxon>
        <taxon>Streptophyta</taxon>
        <taxon>Embryophyta</taxon>
        <taxon>Tracheophyta</taxon>
        <taxon>Spermatophyta</taxon>
        <taxon>Magnoliopsida</taxon>
        <taxon>Liliopsida</taxon>
        <taxon>Poales</taxon>
        <taxon>Cyperaceae</taxon>
        <taxon>Cyperoideae</taxon>
        <taxon>Cariceae</taxon>
        <taxon>Carex</taxon>
        <taxon>Carex subgen. Euthyceras</taxon>
    </lineage>
</organism>
<evidence type="ECO:0000259" key="22">
    <source>
        <dbReference type="PROSITE" id="PS51136"/>
    </source>
</evidence>
<keyword evidence="11" id="KW-0067">ATP-binding</keyword>
<accession>A0A833UZY7</accession>
<feature type="domain" description="WAC" evidence="22">
    <location>
        <begin position="471"/>
        <end position="576"/>
    </location>
</feature>
<dbReference type="InterPro" id="IPR032675">
    <property type="entry name" value="LRR_dom_sf"/>
</dbReference>
<dbReference type="PROSITE" id="PS50011">
    <property type="entry name" value="PROTEIN_KINASE_DOM"/>
    <property type="match status" value="1"/>
</dbReference>
<dbReference type="InterPro" id="IPR011009">
    <property type="entry name" value="Kinase-like_dom_sf"/>
</dbReference>
<dbReference type="Pfam" id="PF10537">
    <property type="entry name" value="WAC_Acf1_DNA_bd"/>
    <property type="match status" value="1"/>
</dbReference>
<keyword evidence="14 23" id="KW-0675">Receptor</keyword>
<dbReference type="PANTHER" id="PTHR48005">
    <property type="entry name" value="LEUCINE RICH REPEAT KINASE 2"/>
    <property type="match status" value="1"/>
</dbReference>
<dbReference type="PROSITE" id="PS51136">
    <property type="entry name" value="WAC"/>
    <property type="match status" value="1"/>
</dbReference>
<comment type="subcellular location">
    <subcellularLocation>
        <location evidence="1">Membrane</location>
        <topology evidence="1">Single-pass membrane protein</topology>
    </subcellularLocation>
    <subcellularLocation>
        <location evidence="18">Nucleus</location>
    </subcellularLocation>
</comment>
<dbReference type="SUPFAM" id="SSF56112">
    <property type="entry name" value="Protein kinase-like (PK-like)"/>
    <property type="match status" value="1"/>
</dbReference>
<dbReference type="InterPro" id="IPR000719">
    <property type="entry name" value="Prot_kinase_dom"/>
</dbReference>
<dbReference type="Gene3D" id="1.10.510.10">
    <property type="entry name" value="Transferase(Phosphotransferase) domain 1"/>
    <property type="match status" value="1"/>
</dbReference>
<evidence type="ECO:0000256" key="5">
    <source>
        <dbReference type="ARBA" id="ARBA00022679"/>
    </source>
</evidence>
<keyword evidence="6 20" id="KW-0812">Transmembrane</keyword>
<gene>
    <name evidence="23" type="ORF">FCM35_KLT14639</name>
</gene>
<evidence type="ECO:0000256" key="8">
    <source>
        <dbReference type="ARBA" id="ARBA00022737"/>
    </source>
</evidence>
<evidence type="ECO:0000256" key="9">
    <source>
        <dbReference type="ARBA" id="ARBA00022741"/>
    </source>
</evidence>
<evidence type="ECO:0000256" key="13">
    <source>
        <dbReference type="ARBA" id="ARBA00023136"/>
    </source>
</evidence>
<dbReference type="FunFam" id="1.10.510.10:FF:000479">
    <property type="entry name" value="Leucine-rich repeat receptor-like protein kinase"/>
    <property type="match status" value="1"/>
</dbReference>
<evidence type="ECO:0000256" key="12">
    <source>
        <dbReference type="ARBA" id="ARBA00022989"/>
    </source>
</evidence>
<evidence type="ECO:0000256" key="3">
    <source>
        <dbReference type="ARBA" id="ARBA00022527"/>
    </source>
</evidence>
<reference evidence="23" key="1">
    <citation type="submission" date="2020-01" db="EMBL/GenBank/DDBJ databases">
        <title>Genome sequence of Kobresia littledalei, the first chromosome-level genome in the family Cyperaceae.</title>
        <authorList>
            <person name="Qu G."/>
        </authorList>
    </citation>
    <scope>NUCLEOTIDE SEQUENCE</scope>
    <source>
        <strain evidence="23">C.B.Clarke</strain>
        <tissue evidence="23">Leaf</tissue>
    </source>
</reference>
<evidence type="ECO:0000256" key="6">
    <source>
        <dbReference type="ARBA" id="ARBA00022692"/>
    </source>
</evidence>
<dbReference type="EC" id="2.7.11.1" evidence="2"/>
<dbReference type="SUPFAM" id="SSF52058">
    <property type="entry name" value="L domain-like"/>
    <property type="match status" value="1"/>
</dbReference>
<keyword evidence="24" id="KW-1185">Reference proteome</keyword>
<evidence type="ECO:0000256" key="14">
    <source>
        <dbReference type="ARBA" id="ARBA00023170"/>
    </source>
</evidence>
<keyword evidence="8" id="KW-0677">Repeat</keyword>
<keyword evidence="4" id="KW-0433">Leucine-rich repeat</keyword>
<evidence type="ECO:0000256" key="15">
    <source>
        <dbReference type="ARBA" id="ARBA00023180"/>
    </source>
</evidence>
<evidence type="ECO:0000256" key="2">
    <source>
        <dbReference type="ARBA" id="ARBA00012513"/>
    </source>
</evidence>
<protein>
    <recommendedName>
        <fullName evidence="2">non-specific serine/threonine protein kinase</fullName>
        <ecNumber evidence="2">2.7.11.1</ecNumber>
    </recommendedName>
</protein>
<dbReference type="Gene3D" id="3.80.10.10">
    <property type="entry name" value="Ribonuclease Inhibitor"/>
    <property type="match status" value="1"/>
</dbReference>
<evidence type="ECO:0000256" key="16">
    <source>
        <dbReference type="ARBA" id="ARBA00047899"/>
    </source>
</evidence>
<dbReference type="InterPro" id="IPR001611">
    <property type="entry name" value="Leu-rich_rpt"/>
</dbReference>
<dbReference type="InterPro" id="IPR051420">
    <property type="entry name" value="Ser_Thr_Kinases_DiverseReg"/>
</dbReference>